<dbReference type="EMBL" id="JBBNAF010000006">
    <property type="protein sequence ID" value="KAK9134529.1"/>
    <property type="molecule type" value="Genomic_DNA"/>
</dbReference>
<dbReference type="InterPro" id="IPR023153">
    <property type="entry name" value="DarP_sf"/>
</dbReference>
<dbReference type="InterPro" id="IPR006839">
    <property type="entry name" value="DarP"/>
</dbReference>
<dbReference type="PANTHER" id="PTHR36898">
    <property type="entry name" value="OSJNBB0026I12.6 PROTEIN"/>
    <property type="match status" value="1"/>
</dbReference>
<keyword evidence="2" id="KW-1185">Reference proteome</keyword>
<dbReference type="Gene3D" id="1.10.60.30">
    <property type="entry name" value="PSPTO4464-like domains"/>
    <property type="match status" value="1"/>
</dbReference>
<protein>
    <submittedName>
        <fullName evidence="1">Uncharacterized protein</fullName>
    </submittedName>
</protein>
<gene>
    <name evidence="1" type="ORF">Syun_013859</name>
</gene>
<proteinExistence type="predicted"/>
<name>A0AAP0P917_9MAGN</name>
<dbReference type="Proteomes" id="UP001420932">
    <property type="component" value="Unassembled WGS sequence"/>
</dbReference>
<comment type="caution">
    <text evidence="1">The sequence shown here is derived from an EMBL/GenBank/DDBJ whole genome shotgun (WGS) entry which is preliminary data.</text>
</comment>
<evidence type="ECO:0000313" key="2">
    <source>
        <dbReference type="Proteomes" id="UP001420932"/>
    </source>
</evidence>
<dbReference type="AlphaFoldDB" id="A0AAP0P917"/>
<dbReference type="Pfam" id="PF04751">
    <property type="entry name" value="DarP"/>
    <property type="match status" value="1"/>
</dbReference>
<dbReference type="PANTHER" id="PTHR36898:SF1">
    <property type="entry name" value="OS04G0250700 PROTEIN"/>
    <property type="match status" value="1"/>
</dbReference>
<evidence type="ECO:0000313" key="1">
    <source>
        <dbReference type="EMBL" id="KAK9134529.1"/>
    </source>
</evidence>
<accession>A0AAP0P917</accession>
<organism evidence="1 2">
    <name type="scientific">Stephania yunnanensis</name>
    <dbReference type="NCBI Taxonomy" id="152371"/>
    <lineage>
        <taxon>Eukaryota</taxon>
        <taxon>Viridiplantae</taxon>
        <taxon>Streptophyta</taxon>
        <taxon>Embryophyta</taxon>
        <taxon>Tracheophyta</taxon>
        <taxon>Spermatophyta</taxon>
        <taxon>Magnoliopsida</taxon>
        <taxon>Ranunculales</taxon>
        <taxon>Menispermaceae</taxon>
        <taxon>Menispermoideae</taxon>
        <taxon>Cissampelideae</taxon>
        <taxon>Stephania</taxon>
    </lineage>
</organism>
<dbReference type="SUPFAM" id="SSF158710">
    <property type="entry name" value="PSPTO4464-like"/>
    <property type="match status" value="1"/>
</dbReference>
<sequence>MEKCCSGGQQSGGQGKLRCLMRASNISAGGSSLANAARDRVLGQLDTTTGGSLVTRSSIGILVHDSITCLLASLDGDVFEALVLVKKMGTDVREGQRRQFNYIDRLLREVEPDLMDALIQAMKDGDHNKLQTISNTDWIMENDDEELDDAESEAEGQSDYIDTTSRWFEGLINKDEGITKEVYSIHSVEFDRQGWTTIQMTRDSAYSRGYMSARSVTDFLSDVYPAAADEVGKSYLIADEKFVRAQGTAEPTLTRGDWISRVADQAKRRLVTTSEPVKDCYDIFLSRMFLIWSRNRYSLKRSSREWRRWRAWSSVARRKVNTNQDHDHDYYHSLHQQISPHLRSGLMRRDNPDMPILLILKSHLTLNSAKMVKVDVTKFDRVRYVGLVAKSRSYKTYNYNLINQEDPTSVMTTGWRSYRSLELLFDYRIQEQKEDGRWREQKEVNIIRNTQLCNFS</sequence>
<reference evidence="1 2" key="1">
    <citation type="submission" date="2024-01" db="EMBL/GenBank/DDBJ databases">
        <title>Genome assemblies of Stephania.</title>
        <authorList>
            <person name="Yang L."/>
        </authorList>
    </citation>
    <scope>NUCLEOTIDE SEQUENCE [LARGE SCALE GENOMIC DNA]</scope>
    <source>
        <strain evidence="1">YNDBR</strain>
        <tissue evidence="1">Leaf</tissue>
    </source>
</reference>